<dbReference type="EMBL" id="CM044703">
    <property type="protein sequence ID" value="KAI5673111.1"/>
    <property type="molecule type" value="Genomic_DNA"/>
</dbReference>
<reference evidence="2" key="1">
    <citation type="journal article" date="2023" name="Nat. Plants">
        <title>Single-cell RNA sequencing provides a high-resolution roadmap for understanding the multicellular compartmentation of specialized metabolism.</title>
        <authorList>
            <person name="Sun S."/>
            <person name="Shen X."/>
            <person name="Li Y."/>
            <person name="Li Y."/>
            <person name="Wang S."/>
            <person name="Li R."/>
            <person name="Zhang H."/>
            <person name="Shen G."/>
            <person name="Guo B."/>
            <person name="Wei J."/>
            <person name="Xu J."/>
            <person name="St-Pierre B."/>
            <person name="Chen S."/>
            <person name="Sun C."/>
        </authorList>
    </citation>
    <scope>NUCLEOTIDE SEQUENCE [LARGE SCALE GENOMIC DNA]</scope>
</reference>
<protein>
    <submittedName>
        <fullName evidence="1">Uncharacterized protein</fullName>
    </submittedName>
</protein>
<comment type="caution">
    <text evidence="1">The sequence shown here is derived from an EMBL/GenBank/DDBJ whole genome shotgun (WGS) entry which is preliminary data.</text>
</comment>
<keyword evidence="2" id="KW-1185">Reference proteome</keyword>
<accession>A0ACC0BKA9</accession>
<evidence type="ECO:0000313" key="2">
    <source>
        <dbReference type="Proteomes" id="UP001060085"/>
    </source>
</evidence>
<evidence type="ECO:0000313" key="1">
    <source>
        <dbReference type="EMBL" id="KAI5673111.1"/>
    </source>
</evidence>
<sequence length="153" mass="17665">MAGCLCTRILSIFPWPRYTFSGCGKRRPFASLESVMLTGTSSIKSLPEQIQYLPLRNFCLQNFDGLEALPDWLGNICSLECLLIWDCKNLMRFPSLEAMQRLSKLKEVNILNCPILSEILEQRSGTGWDKISKFHHHLVWKLTWCAMSFQTFN</sequence>
<proteinExistence type="predicted"/>
<gene>
    <name evidence="1" type="ORF">M9H77_13475</name>
</gene>
<name>A0ACC0BKA9_CATRO</name>
<dbReference type="Proteomes" id="UP001060085">
    <property type="component" value="Linkage Group LG03"/>
</dbReference>
<organism evidence="1 2">
    <name type="scientific">Catharanthus roseus</name>
    <name type="common">Madagascar periwinkle</name>
    <name type="synonym">Vinca rosea</name>
    <dbReference type="NCBI Taxonomy" id="4058"/>
    <lineage>
        <taxon>Eukaryota</taxon>
        <taxon>Viridiplantae</taxon>
        <taxon>Streptophyta</taxon>
        <taxon>Embryophyta</taxon>
        <taxon>Tracheophyta</taxon>
        <taxon>Spermatophyta</taxon>
        <taxon>Magnoliopsida</taxon>
        <taxon>eudicotyledons</taxon>
        <taxon>Gunneridae</taxon>
        <taxon>Pentapetalae</taxon>
        <taxon>asterids</taxon>
        <taxon>lamiids</taxon>
        <taxon>Gentianales</taxon>
        <taxon>Apocynaceae</taxon>
        <taxon>Rauvolfioideae</taxon>
        <taxon>Vinceae</taxon>
        <taxon>Catharanthinae</taxon>
        <taxon>Catharanthus</taxon>
    </lineage>
</organism>